<dbReference type="Pfam" id="PF01850">
    <property type="entry name" value="PIN"/>
    <property type="match status" value="1"/>
</dbReference>
<accession>A0A1S1NIX8</accession>
<evidence type="ECO:0000313" key="11">
    <source>
        <dbReference type="Proteomes" id="UP000238296"/>
    </source>
</evidence>
<protein>
    <submittedName>
        <fullName evidence="9">Ribonuclease VapC46</fullName>
        <ecNumber evidence="9">3.1.-.-</ecNumber>
    </submittedName>
</protein>
<keyword evidence="3" id="KW-0540">Nuclease</keyword>
<dbReference type="Proteomes" id="UP000179734">
    <property type="component" value="Unassembled WGS sequence"/>
</dbReference>
<organism evidence="8 10">
    <name type="scientific">Mycobacterium talmoniae</name>
    <dbReference type="NCBI Taxonomy" id="1858794"/>
    <lineage>
        <taxon>Bacteria</taxon>
        <taxon>Bacillati</taxon>
        <taxon>Actinomycetota</taxon>
        <taxon>Actinomycetes</taxon>
        <taxon>Mycobacteriales</taxon>
        <taxon>Mycobacteriaceae</taxon>
        <taxon>Mycobacterium</taxon>
    </lineage>
</organism>
<evidence type="ECO:0000256" key="6">
    <source>
        <dbReference type="ARBA" id="ARBA00022842"/>
    </source>
</evidence>
<evidence type="ECO:0000256" key="4">
    <source>
        <dbReference type="ARBA" id="ARBA00022723"/>
    </source>
</evidence>
<reference evidence="8 10" key="1">
    <citation type="submission" date="2016-10" db="EMBL/GenBank/DDBJ databases">
        <title>Genome sequence of Mycobacterium talmonii.</title>
        <authorList>
            <person name="Greninger A.L."/>
            <person name="Elliott B."/>
            <person name="Vasireddy S."/>
            <person name="Vasireddy R."/>
        </authorList>
    </citation>
    <scope>NUCLEOTIDE SEQUENCE [LARGE SCALE GENOMIC DNA]</scope>
    <source>
        <strain evidence="8">MO-5499</strain>
        <strain evidence="10">NE-TNMC-100812</strain>
    </source>
</reference>
<dbReference type="InterPro" id="IPR029060">
    <property type="entry name" value="PIN-like_dom_sf"/>
</dbReference>
<dbReference type="GO" id="GO:0016787">
    <property type="term" value="F:hydrolase activity"/>
    <property type="evidence" value="ECO:0007669"/>
    <property type="project" value="UniProtKB-KW"/>
</dbReference>
<dbReference type="SUPFAM" id="SSF88723">
    <property type="entry name" value="PIN domain-like"/>
    <property type="match status" value="1"/>
</dbReference>
<dbReference type="Proteomes" id="UP000238296">
    <property type="component" value="Unassembled WGS sequence"/>
</dbReference>
<gene>
    <name evidence="8" type="ORF">BKN37_13080</name>
    <name evidence="9" type="ORF">C1Y40_02506</name>
</gene>
<evidence type="ECO:0000313" key="8">
    <source>
        <dbReference type="EMBL" id="OHV03808.1"/>
    </source>
</evidence>
<evidence type="ECO:0000259" key="7">
    <source>
        <dbReference type="Pfam" id="PF01850"/>
    </source>
</evidence>
<keyword evidence="5 9" id="KW-0378">Hydrolase</keyword>
<evidence type="ECO:0000313" key="10">
    <source>
        <dbReference type="Proteomes" id="UP000179734"/>
    </source>
</evidence>
<dbReference type="GO" id="GO:0004518">
    <property type="term" value="F:nuclease activity"/>
    <property type="evidence" value="ECO:0007669"/>
    <property type="project" value="UniProtKB-KW"/>
</dbReference>
<evidence type="ECO:0000256" key="1">
    <source>
        <dbReference type="ARBA" id="ARBA00001946"/>
    </source>
</evidence>
<comment type="cofactor">
    <cofactor evidence="1">
        <name>Mg(2+)</name>
        <dbReference type="ChEBI" id="CHEBI:18420"/>
    </cofactor>
</comment>
<dbReference type="CDD" id="cd09874">
    <property type="entry name" value="PIN_MT3492-like"/>
    <property type="match status" value="1"/>
</dbReference>
<keyword evidence="4" id="KW-0479">Metal-binding</keyword>
<dbReference type="EMBL" id="MLQM01000061">
    <property type="protein sequence ID" value="OHV03808.1"/>
    <property type="molecule type" value="Genomic_DNA"/>
</dbReference>
<keyword evidence="2" id="KW-1277">Toxin-antitoxin system</keyword>
<dbReference type="EC" id="3.1.-.-" evidence="9"/>
<dbReference type="InterPro" id="IPR002716">
    <property type="entry name" value="PIN_dom"/>
</dbReference>
<dbReference type="Gene3D" id="3.40.50.1010">
    <property type="entry name" value="5'-nuclease"/>
    <property type="match status" value="1"/>
</dbReference>
<keyword evidence="6" id="KW-0460">Magnesium</keyword>
<evidence type="ECO:0000256" key="3">
    <source>
        <dbReference type="ARBA" id="ARBA00022722"/>
    </source>
</evidence>
<evidence type="ECO:0000256" key="2">
    <source>
        <dbReference type="ARBA" id="ARBA00022649"/>
    </source>
</evidence>
<name>A0A1S1NIX8_9MYCO</name>
<comment type="caution">
    <text evidence="8">The sequence shown here is derived from an EMBL/GenBank/DDBJ whole genome shotgun (WGS) entry which is preliminary data.</text>
</comment>
<sequence>MIAYVDTSAALRVLTVGPGPGARRITQQTKRYRDQLAERHHTIVSSALLRTEILCQANRQPEIDAAEAEELLSMVNLVEVDRSDIDDAPSAPGALRTLDAIHLTVAMRVGSDVMVAHDDELRRAAQSVGMRAGPP</sequence>
<proteinExistence type="predicted"/>
<dbReference type="GO" id="GO:0046872">
    <property type="term" value="F:metal ion binding"/>
    <property type="evidence" value="ECO:0007669"/>
    <property type="project" value="UniProtKB-KW"/>
</dbReference>
<reference evidence="9" key="3">
    <citation type="submission" date="2018-01" db="EMBL/GenBank/DDBJ databases">
        <authorList>
            <person name="Gaut B.S."/>
            <person name="Morton B.R."/>
            <person name="Clegg M.T."/>
            <person name="Duvall M.R."/>
        </authorList>
    </citation>
    <scope>NUCLEOTIDE SEQUENCE</scope>
    <source>
        <strain evidence="9">ATCC BAA-2683</strain>
    </source>
</reference>
<dbReference type="EMBL" id="PPEA01000357">
    <property type="protein sequence ID" value="PQM47318.1"/>
    <property type="molecule type" value="Genomic_DNA"/>
</dbReference>
<evidence type="ECO:0000256" key="5">
    <source>
        <dbReference type="ARBA" id="ARBA00022801"/>
    </source>
</evidence>
<dbReference type="AlphaFoldDB" id="A0A1S1NIX8"/>
<evidence type="ECO:0000313" key="9">
    <source>
        <dbReference type="EMBL" id="PQM47318.1"/>
    </source>
</evidence>
<keyword evidence="10" id="KW-1185">Reference proteome</keyword>
<dbReference type="RefSeq" id="WP_071026449.1">
    <property type="nucleotide sequence ID" value="NZ_MLQM01000061.1"/>
</dbReference>
<feature type="domain" description="PIN" evidence="7">
    <location>
        <begin position="4"/>
        <end position="125"/>
    </location>
</feature>
<reference evidence="9 11" key="2">
    <citation type="journal article" date="2017" name="Int. J. Syst. Evol. Microbiol.">
        <title>Mycobacterium talmoniae sp. nov., a slowly growing mycobacterium isolated from human respiratory samples.</title>
        <authorList>
            <person name="Davidson R.M."/>
            <person name="DeGroote M.A."/>
            <person name="Marola J.L."/>
            <person name="Buss S."/>
            <person name="Jones V."/>
            <person name="McNeil M.R."/>
            <person name="Freifeld A.G."/>
            <person name="Elaine Epperson L."/>
            <person name="Hasan N.A."/>
            <person name="Jackson M."/>
            <person name="Iwen P.C."/>
            <person name="Salfinger M."/>
            <person name="Strong M."/>
        </authorList>
    </citation>
    <scope>NUCLEOTIDE SEQUENCE [LARGE SCALE GENOMIC DNA]</scope>
    <source>
        <strain evidence="9 11">ATCC BAA-2683</strain>
    </source>
</reference>